<dbReference type="AlphaFoldDB" id="A0A0H2MLG1"/>
<evidence type="ECO:0000256" key="1">
    <source>
        <dbReference type="ARBA" id="ARBA00022729"/>
    </source>
</evidence>
<feature type="signal peptide" evidence="2">
    <location>
        <begin position="1"/>
        <end position="19"/>
    </location>
</feature>
<evidence type="ECO:0000256" key="2">
    <source>
        <dbReference type="SAM" id="SignalP"/>
    </source>
</evidence>
<dbReference type="EMBL" id="LAQL01000003">
    <property type="protein sequence ID" value="KLN61572.1"/>
    <property type="molecule type" value="Genomic_DNA"/>
</dbReference>
<reference evidence="4 5" key="1">
    <citation type="submission" date="2015-03" db="EMBL/GenBank/DDBJ databases">
        <title>Genome Sequence of Kiloniella spongiae MEBiC09566, isolated from a marine sponge.</title>
        <authorList>
            <person name="Shao Z."/>
            <person name="Wang L."/>
            <person name="Li X."/>
        </authorList>
    </citation>
    <scope>NUCLEOTIDE SEQUENCE [LARGE SCALE GENOMIC DNA]</scope>
    <source>
        <strain evidence="4 5">MEBiC09566</strain>
    </source>
</reference>
<dbReference type="Proteomes" id="UP000035444">
    <property type="component" value="Unassembled WGS sequence"/>
</dbReference>
<feature type="domain" description="Solute-binding protein family 3/N-terminal" evidence="3">
    <location>
        <begin position="23"/>
        <end position="244"/>
    </location>
</feature>
<name>A0A0H2MLG1_9PROT</name>
<protein>
    <recommendedName>
        <fullName evidence="3">Solute-binding protein family 3/N-terminal domain-containing protein</fullName>
    </recommendedName>
</protein>
<accession>A0A0H2MLG1</accession>
<feature type="chain" id="PRO_5002597130" description="Solute-binding protein family 3/N-terminal domain-containing protein" evidence="2">
    <location>
        <begin position="20"/>
        <end position="251"/>
    </location>
</feature>
<dbReference type="PANTHER" id="PTHR35936:SF35">
    <property type="entry name" value="L-CYSTINE-BINDING PROTEIN TCYJ"/>
    <property type="match status" value="1"/>
</dbReference>
<keyword evidence="1 2" id="KW-0732">Signal</keyword>
<proteinExistence type="predicted"/>
<organism evidence="4 5">
    <name type="scientific">Kiloniella spongiae</name>
    <dbReference type="NCBI Taxonomy" id="1489064"/>
    <lineage>
        <taxon>Bacteria</taxon>
        <taxon>Pseudomonadati</taxon>
        <taxon>Pseudomonadota</taxon>
        <taxon>Alphaproteobacteria</taxon>
        <taxon>Rhodospirillales</taxon>
        <taxon>Kiloniellaceae</taxon>
        <taxon>Kiloniella</taxon>
    </lineage>
</organism>
<evidence type="ECO:0000313" key="5">
    <source>
        <dbReference type="Proteomes" id="UP000035444"/>
    </source>
</evidence>
<dbReference type="SUPFAM" id="SSF53850">
    <property type="entry name" value="Periplasmic binding protein-like II"/>
    <property type="match status" value="1"/>
</dbReference>
<comment type="caution">
    <text evidence="4">The sequence shown here is derived from an EMBL/GenBank/DDBJ whole genome shotgun (WGS) entry which is preliminary data.</text>
</comment>
<dbReference type="Pfam" id="PF00497">
    <property type="entry name" value="SBP_bac_3"/>
    <property type="match status" value="1"/>
</dbReference>
<dbReference type="PANTHER" id="PTHR35936">
    <property type="entry name" value="MEMBRANE-BOUND LYTIC MUREIN TRANSGLYCOSYLASE F"/>
    <property type="match status" value="1"/>
</dbReference>
<sequence>MKLLPLVFFFLFSPFVATATPMKLAFPENYAPMIWTENGQMKGVVIDVLNTVLRNKLSIETQYDGYPWARAQVNVKKGLADAFITIPTPERLEYTVCSKEPVFFGNIVIYTYVNHPKRDEILAIKSAQDLLNFVLVDYRGNGWLKSKLPDAKVVWTDTLEQTYKLLANKRADIIIRDTVNFDFFARDHKYTDRIEKTSVIVDTINIHLCINKKSEYASILPDFDNVIKDLRKEGTIEAIIDSYTKPSVPMN</sequence>
<dbReference type="Gene3D" id="3.40.190.10">
    <property type="entry name" value="Periplasmic binding protein-like II"/>
    <property type="match status" value="2"/>
</dbReference>
<evidence type="ECO:0000259" key="3">
    <source>
        <dbReference type="Pfam" id="PF00497"/>
    </source>
</evidence>
<gene>
    <name evidence="4" type="ORF">WH96_04245</name>
</gene>
<keyword evidence="5" id="KW-1185">Reference proteome</keyword>
<dbReference type="STRING" id="1489064.WH96_04245"/>
<dbReference type="InterPro" id="IPR001638">
    <property type="entry name" value="Solute-binding_3/MltF_N"/>
</dbReference>
<evidence type="ECO:0000313" key="4">
    <source>
        <dbReference type="EMBL" id="KLN61572.1"/>
    </source>
</evidence>